<dbReference type="EMBL" id="JAKZGP010000017">
    <property type="protein sequence ID" value="MCH7409449.1"/>
    <property type="molecule type" value="Genomic_DNA"/>
</dbReference>
<dbReference type="PROSITE" id="PS00583">
    <property type="entry name" value="PFKB_KINASES_1"/>
    <property type="match status" value="1"/>
</dbReference>
<dbReference type="Proteomes" id="UP001165489">
    <property type="component" value="Unassembled WGS sequence"/>
</dbReference>
<proteinExistence type="inferred from homology"/>
<keyword evidence="5" id="KW-0067">ATP-binding</keyword>
<evidence type="ECO:0000256" key="2">
    <source>
        <dbReference type="ARBA" id="ARBA00022679"/>
    </source>
</evidence>
<dbReference type="Pfam" id="PF00294">
    <property type="entry name" value="PfkB"/>
    <property type="match status" value="1"/>
</dbReference>
<dbReference type="PANTHER" id="PTHR43085:SF49">
    <property type="entry name" value="5-DEHYDRO-2-DEOXYGLUCONOKINASE"/>
    <property type="match status" value="1"/>
</dbReference>
<dbReference type="EC" id="2.7.1.92" evidence="7"/>
<keyword evidence="8" id="KW-1185">Reference proteome</keyword>
<dbReference type="Gene3D" id="2.20.150.10">
    <property type="entry name" value="putative 5-dehydro-2- deoxygluconokinase"/>
    <property type="match status" value="1"/>
</dbReference>
<dbReference type="RefSeq" id="WP_241347796.1">
    <property type="nucleotide sequence ID" value="NZ_JAKZGP010000017.1"/>
</dbReference>
<organism evidence="7 8">
    <name type="scientific">Belliella filtrata</name>
    <dbReference type="NCBI Taxonomy" id="2923435"/>
    <lineage>
        <taxon>Bacteria</taxon>
        <taxon>Pseudomonadati</taxon>
        <taxon>Bacteroidota</taxon>
        <taxon>Cytophagia</taxon>
        <taxon>Cytophagales</taxon>
        <taxon>Cyclobacteriaceae</taxon>
        <taxon>Belliella</taxon>
    </lineage>
</organism>
<keyword evidence="3" id="KW-0547">Nucleotide-binding</keyword>
<dbReference type="NCBIfam" id="TIGR04382">
    <property type="entry name" value="myo_inos_iolC_N"/>
    <property type="match status" value="1"/>
</dbReference>
<dbReference type="InterPro" id="IPR023314">
    <property type="entry name" value="Myo_inos_IolC-like_sf"/>
</dbReference>
<feature type="domain" description="Carbohydrate kinase PfkB" evidence="6">
    <location>
        <begin position="7"/>
        <end position="322"/>
    </location>
</feature>
<evidence type="ECO:0000256" key="1">
    <source>
        <dbReference type="ARBA" id="ARBA00010688"/>
    </source>
</evidence>
<dbReference type="SUPFAM" id="SSF53613">
    <property type="entry name" value="Ribokinase-like"/>
    <property type="match status" value="1"/>
</dbReference>
<name>A0ABS9UZP9_9BACT</name>
<sequence>MNKEMDVITIGRSSIDLYSQQVGADFVDIKGFDAFVGGSPLNIATGCARLGLKCSLFTGVGEDKVGDFILNFLQNESIDTTHVARIPGARSSAVVLGIQPPDRFPLVYYRDNCADIQITLDHASQINFNAYKLVEISATALSKEPSRSTVFYAVEKANQVAVPVVLDIDFRADQWQDVRSFGLTVRSLLSKVKIAIGTEEEILAAMLKDQSQITIEHQQISAPKITGDIEEAIDLILKTGVEILLVKRGSQGVTVYTAGGEVFNVPGFPVDPLNVLGAGDAFASGFIYGYLQGWSLYKACRMGNASGAQVVLQSGCANFMPTLEESLSFIGSQGGFQVPVES</sequence>
<dbReference type="InterPro" id="IPR029056">
    <property type="entry name" value="Ribokinase-like"/>
</dbReference>
<dbReference type="PROSITE" id="PS00584">
    <property type="entry name" value="PFKB_KINASES_2"/>
    <property type="match status" value="1"/>
</dbReference>
<protein>
    <submittedName>
        <fullName evidence="7">5-dehydro-2-deoxygluconokinase</fullName>
        <ecNumber evidence="7">2.7.1.92</ecNumber>
    </submittedName>
</protein>
<dbReference type="InterPro" id="IPR011611">
    <property type="entry name" value="PfkB_dom"/>
</dbReference>
<accession>A0ABS9UZP9</accession>
<dbReference type="GO" id="GO:0047590">
    <property type="term" value="F:5-dehydro-2-deoxygluconokinase activity"/>
    <property type="evidence" value="ECO:0007669"/>
    <property type="project" value="UniProtKB-EC"/>
</dbReference>
<evidence type="ECO:0000256" key="3">
    <source>
        <dbReference type="ARBA" id="ARBA00022741"/>
    </source>
</evidence>
<evidence type="ECO:0000313" key="7">
    <source>
        <dbReference type="EMBL" id="MCH7409449.1"/>
    </source>
</evidence>
<evidence type="ECO:0000313" key="8">
    <source>
        <dbReference type="Proteomes" id="UP001165489"/>
    </source>
</evidence>
<evidence type="ECO:0000256" key="4">
    <source>
        <dbReference type="ARBA" id="ARBA00022777"/>
    </source>
</evidence>
<comment type="similarity">
    <text evidence="1">Belongs to the carbohydrate kinase PfkB family.</text>
</comment>
<dbReference type="CDD" id="cd01166">
    <property type="entry name" value="KdgK"/>
    <property type="match status" value="1"/>
</dbReference>
<gene>
    <name evidence="7" type="primary">iolC</name>
    <name evidence="7" type="ORF">MM239_08590</name>
</gene>
<dbReference type="Gene3D" id="3.40.1190.20">
    <property type="match status" value="1"/>
</dbReference>
<keyword evidence="4" id="KW-0418">Kinase</keyword>
<dbReference type="InterPro" id="IPR030830">
    <property type="entry name" value="Myo_inos_IolC"/>
</dbReference>
<dbReference type="PANTHER" id="PTHR43085">
    <property type="entry name" value="HEXOKINASE FAMILY MEMBER"/>
    <property type="match status" value="1"/>
</dbReference>
<keyword evidence="2 7" id="KW-0808">Transferase</keyword>
<evidence type="ECO:0000256" key="5">
    <source>
        <dbReference type="ARBA" id="ARBA00022840"/>
    </source>
</evidence>
<dbReference type="InterPro" id="IPR002173">
    <property type="entry name" value="Carboh/pur_kinase_PfkB_CS"/>
</dbReference>
<comment type="caution">
    <text evidence="7">The sequence shown here is derived from an EMBL/GenBank/DDBJ whole genome shotgun (WGS) entry which is preliminary data.</text>
</comment>
<reference evidence="7" key="1">
    <citation type="submission" date="2022-03" db="EMBL/GenBank/DDBJ databases">
        <title>De novo assembled genomes of Belliella spp. (Cyclobacteriaceae) strains.</title>
        <authorList>
            <person name="Szabo A."/>
            <person name="Korponai K."/>
            <person name="Felfoldi T."/>
        </authorList>
    </citation>
    <scope>NUCLEOTIDE SEQUENCE</scope>
    <source>
        <strain evidence="7">DSM 111904</strain>
    </source>
</reference>
<evidence type="ECO:0000259" key="6">
    <source>
        <dbReference type="Pfam" id="PF00294"/>
    </source>
</evidence>
<dbReference type="InterPro" id="IPR050306">
    <property type="entry name" value="PfkB_Carbo_kinase"/>
</dbReference>